<accession>A0A917P200</accession>
<evidence type="ECO:0000313" key="1">
    <source>
        <dbReference type="EMBL" id="GGJ54546.1"/>
    </source>
</evidence>
<dbReference type="EMBL" id="BMMU01000024">
    <property type="protein sequence ID" value="GGJ54546.1"/>
    <property type="molecule type" value="Genomic_DNA"/>
</dbReference>
<dbReference type="AlphaFoldDB" id="A0A917P200"/>
<dbReference type="RefSeq" id="WP_189150513.1">
    <property type="nucleotide sequence ID" value="NZ_BAABER010000019.1"/>
</dbReference>
<sequence length="57" mass="5686">MRGTGAEGIVKVGLVGLASGTSENVTLTADLVGDAAGGELVDVARRFVAAMRTGDRP</sequence>
<comment type="caution">
    <text evidence="1">The sequence shown here is derived from an EMBL/GenBank/DDBJ whole genome shotgun (WGS) entry which is preliminary data.</text>
</comment>
<dbReference type="Proteomes" id="UP000625682">
    <property type="component" value="Unassembled WGS sequence"/>
</dbReference>
<organism evidence="1 2">
    <name type="scientific">Streptomyces lacrimifluminis</name>
    <dbReference type="NCBI Taxonomy" id="1500077"/>
    <lineage>
        <taxon>Bacteria</taxon>
        <taxon>Bacillati</taxon>
        <taxon>Actinomycetota</taxon>
        <taxon>Actinomycetes</taxon>
        <taxon>Kitasatosporales</taxon>
        <taxon>Streptomycetaceae</taxon>
        <taxon>Streptomyces</taxon>
    </lineage>
</organism>
<proteinExistence type="predicted"/>
<keyword evidence="2" id="KW-1185">Reference proteome</keyword>
<gene>
    <name evidence="1" type="ORF">GCM10012282_59630</name>
</gene>
<name>A0A917P200_9ACTN</name>
<reference evidence="1" key="1">
    <citation type="journal article" date="2014" name="Int. J. Syst. Evol. Microbiol.">
        <title>Complete genome sequence of Corynebacterium casei LMG S-19264T (=DSM 44701T), isolated from a smear-ripened cheese.</title>
        <authorList>
            <consortium name="US DOE Joint Genome Institute (JGI-PGF)"/>
            <person name="Walter F."/>
            <person name="Albersmeier A."/>
            <person name="Kalinowski J."/>
            <person name="Ruckert C."/>
        </authorList>
    </citation>
    <scope>NUCLEOTIDE SEQUENCE</scope>
    <source>
        <strain evidence="1">CGMCC 4.7272</strain>
    </source>
</reference>
<protein>
    <submittedName>
        <fullName evidence="1">Uncharacterized protein</fullName>
    </submittedName>
</protein>
<reference evidence="1" key="2">
    <citation type="submission" date="2020-09" db="EMBL/GenBank/DDBJ databases">
        <authorList>
            <person name="Sun Q."/>
            <person name="Zhou Y."/>
        </authorList>
    </citation>
    <scope>NUCLEOTIDE SEQUENCE</scope>
    <source>
        <strain evidence="1">CGMCC 4.7272</strain>
    </source>
</reference>
<evidence type="ECO:0000313" key="2">
    <source>
        <dbReference type="Proteomes" id="UP000625682"/>
    </source>
</evidence>